<evidence type="ECO:0000313" key="3">
    <source>
        <dbReference type="EMBL" id="MFC5649914.1"/>
    </source>
</evidence>
<keyword evidence="1" id="KW-1133">Transmembrane helix</keyword>
<comment type="caution">
    <text evidence="3">The sequence shown here is derived from an EMBL/GenBank/DDBJ whole genome shotgun (WGS) entry which is preliminary data.</text>
</comment>
<dbReference type="Proteomes" id="UP001596047">
    <property type="component" value="Unassembled WGS sequence"/>
</dbReference>
<protein>
    <submittedName>
        <fullName evidence="3">Amidase family protein</fullName>
    </submittedName>
</protein>
<feature type="domain" description="Amidase" evidence="2">
    <location>
        <begin position="3"/>
        <end position="43"/>
    </location>
</feature>
<accession>A0ABW0VYS4</accession>
<dbReference type="EMBL" id="JBHSOW010000043">
    <property type="protein sequence ID" value="MFC5649914.1"/>
    <property type="molecule type" value="Genomic_DNA"/>
</dbReference>
<reference evidence="4" key="1">
    <citation type="journal article" date="2019" name="Int. J. Syst. Evol. Microbiol.">
        <title>The Global Catalogue of Microorganisms (GCM) 10K type strain sequencing project: providing services to taxonomists for standard genome sequencing and annotation.</title>
        <authorList>
            <consortium name="The Broad Institute Genomics Platform"/>
            <consortium name="The Broad Institute Genome Sequencing Center for Infectious Disease"/>
            <person name="Wu L."/>
            <person name="Ma J."/>
        </authorList>
    </citation>
    <scope>NUCLEOTIDE SEQUENCE [LARGE SCALE GENOMIC DNA]</scope>
    <source>
        <strain evidence="4">CGMCC 1.3240</strain>
    </source>
</reference>
<evidence type="ECO:0000256" key="1">
    <source>
        <dbReference type="SAM" id="Phobius"/>
    </source>
</evidence>
<keyword evidence="1" id="KW-0472">Membrane</keyword>
<evidence type="ECO:0000313" key="4">
    <source>
        <dbReference type="Proteomes" id="UP001596047"/>
    </source>
</evidence>
<keyword evidence="4" id="KW-1185">Reference proteome</keyword>
<name>A0ABW0VYS4_9BACL</name>
<dbReference type="InterPro" id="IPR036928">
    <property type="entry name" value="AS_sf"/>
</dbReference>
<dbReference type="SUPFAM" id="SSF75304">
    <property type="entry name" value="Amidase signature (AS) enzymes"/>
    <property type="match status" value="1"/>
</dbReference>
<dbReference type="Pfam" id="PF01425">
    <property type="entry name" value="Amidase"/>
    <property type="match status" value="1"/>
</dbReference>
<keyword evidence="1" id="KW-0812">Transmembrane</keyword>
<gene>
    <name evidence="3" type="ORF">ACFPYJ_12435</name>
</gene>
<evidence type="ECO:0000259" key="2">
    <source>
        <dbReference type="Pfam" id="PF01425"/>
    </source>
</evidence>
<dbReference type="InterPro" id="IPR023631">
    <property type="entry name" value="Amidase_dom"/>
</dbReference>
<dbReference type="Gene3D" id="3.90.1300.10">
    <property type="entry name" value="Amidase signature (AS) domain"/>
    <property type="match status" value="1"/>
</dbReference>
<feature type="transmembrane region" description="Helical" evidence="1">
    <location>
        <begin position="20"/>
        <end position="43"/>
    </location>
</feature>
<proteinExistence type="predicted"/>
<dbReference type="RefSeq" id="WP_379188466.1">
    <property type="nucleotide sequence ID" value="NZ_JBHSOW010000043.1"/>
</dbReference>
<organism evidence="3 4">
    <name type="scientific">Paenibacillus solisilvae</name>
    <dbReference type="NCBI Taxonomy" id="2486751"/>
    <lineage>
        <taxon>Bacteria</taxon>
        <taxon>Bacillati</taxon>
        <taxon>Bacillota</taxon>
        <taxon>Bacilli</taxon>
        <taxon>Bacillales</taxon>
        <taxon>Paenibacillaceae</taxon>
        <taxon>Paenibacillus</taxon>
    </lineage>
</organism>
<sequence>MGGLTINPYNLNRDASGSSRGTAAAVASNFAVFGLGTAIALSIMAGSRAQIRSEGCPQHIPTIQSNF</sequence>